<protein>
    <recommendedName>
        <fullName evidence="3">Nudix hydrolase domain-containing protein</fullName>
    </recommendedName>
</protein>
<dbReference type="EMBL" id="JAQQWI010000005">
    <property type="protein sequence ID" value="KAK8036015.1"/>
    <property type="molecule type" value="Genomic_DNA"/>
</dbReference>
<gene>
    <name evidence="1" type="ORF">PG991_002088</name>
</gene>
<evidence type="ECO:0000313" key="2">
    <source>
        <dbReference type="Proteomes" id="UP001396898"/>
    </source>
</evidence>
<dbReference type="InterPro" id="IPR015797">
    <property type="entry name" value="NUDIX_hydrolase-like_dom_sf"/>
</dbReference>
<evidence type="ECO:0000313" key="1">
    <source>
        <dbReference type="EMBL" id="KAK8036015.1"/>
    </source>
</evidence>
<evidence type="ECO:0008006" key="3">
    <source>
        <dbReference type="Google" id="ProtNLM"/>
    </source>
</evidence>
<comment type="caution">
    <text evidence="1">The sequence shown here is derived from an EMBL/GenBank/DDBJ whole genome shotgun (WGS) entry which is preliminary data.</text>
</comment>
<keyword evidence="2" id="KW-1185">Reference proteome</keyword>
<dbReference type="SUPFAM" id="SSF55811">
    <property type="entry name" value="Nudix"/>
    <property type="match status" value="1"/>
</dbReference>
<organism evidence="1 2">
    <name type="scientific">Apiospora marii</name>
    <dbReference type="NCBI Taxonomy" id="335849"/>
    <lineage>
        <taxon>Eukaryota</taxon>
        <taxon>Fungi</taxon>
        <taxon>Dikarya</taxon>
        <taxon>Ascomycota</taxon>
        <taxon>Pezizomycotina</taxon>
        <taxon>Sordariomycetes</taxon>
        <taxon>Xylariomycetidae</taxon>
        <taxon>Amphisphaeriales</taxon>
        <taxon>Apiosporaceae</taxon>
        <taxon>Apiospora</taxon>
    </lineage>
</organism>
<dbReference type="Proteomes" id="UP001396898">
    <property type="component" value="Unassembled WGS sequence"/>
</dbReference>
<sequence>MYYKALKLLVAPGLLSRVIDTGGSGGVVVADAAAERELYEEAGIRLDRVVVLGARQEEPSSPRVVFRVQGVVR</sequence>
<reference evidence="1 2" key="1">
    <citation type="submission" date="2023-01" db="EMBL/GenBank/DDBJ databases">
        <title>Analysis of 21 Apiospora genomes using comparative genomics revels a genus with tremendous synthesis potential of carbohydrate active enzymes and secondary metabolites.</title>
        <authorList>
            <person name="Sorensen T."/>
        </authorList>
    </citation>
    <scope>NUCLEOTIDE SEQUENCE [LARGE SCALE GENOMIC DNA]</scope>
    <source>
        <strain evidence="1 2">CBS 20057</strain>
    </source>
</reference>
<accession>A0ABR1SNX3</accession>
<name>A0ABR1SNX3_9PEZI</name>
<proteinExistence type="predicted"/>